<sequence>MTSSQARPQTLVGTQVAGRDQAGSLVFDATCVAPLLGLKPEVFMEELKRGMVYQVHELGMEEDSGRTRVTFRYRARQSVLIVDALGFALHVG</sequence>
<geneLocation type="plasmid" evidence="1 2">
    <name>unnamed4</name>
</geneLocation>
<dbReference type="RefSeq" id="WP_149199966.1">
    <property type="nucleotide sequence ID" value="NZ_BSOV01000009.1"/>
</dbReference>
<dbReference type="Proteomes" id="UP000509702">
    <property type="component" value="Plasmid unnamed4"/>
</dbReference>
<keyword evidence="1" id="KW-0614">Plasmid</keyword>
<dbReference type="KEGG" id="aoz:HUE56_07885"/>
<protein>
    <submittedName>
        <fullName evidence="1">Uncharacterized protein</fullName>
    </submittedName>
</protein>
<dbReference type="OrthoDB" id="8238457at2"/>
<evidence type="ECO:0000313" key="2">
    <source>
        <dbReference type="Proteomes" id="UP000509702"/>
    </source>
</evidence>
<reference evidence="1 2" key="1">
    <citation type="submission" date="2020-06" db="EMBL/GenBank/DDBJ databases">
        <title>Complete genome of Azosprillum oryzae KACC14407.</title>
        <authorList>
            <person name="Kim M."/>
            <person name="Park Y.-J."/>
            <person name="Shin J.-H."/>
        </authorList>
    </citation>
    <scope>NUCLEOTIDE SEQUENCE [LARGE SCALE GENOMIC DNA]</scope>
    <source>
        <strain evidence="1 2">KACC 14407</strain>
        <plasmid evidence="1 2">unnamed4</plasmid>
    </source>
</reference>
<gene>
    <name evidence="1" type="ORF">HUE56_07885</name>
</gene>
<dbReference type="Pfam" id="PF20132">
    <property type="entry name" value="DUF6522"/>
    <property type="match status" value="1"/>
</dbReference>
<proteinExistence type="predicted"/>
<keyword evidence="2" id="KW-1185">Reference proteome</keyword>
<dbReference type="InterPro" id="IPR045389">
    <property type="entry name" value="DUF6522"/>
</dbReference>
<organism evidence="1 2">
    <name type="scientific">Azospirillum oryzae</name>
    <dbReference type="NCBI Taxonomy" id="286727"/>
    <lineage>
        <taxon>Bacteria</taxon>
        <taxon>Pseudomonadati</taxon>
        <taxon>Pseudomonadota</taxon>
        <taxon>Alphaproteobacteria</taxon>
        <taxon>Rhodospirillales</taxon>
        <taxon>Azospirillaceae</taxon>
        <taxon>Azospirillum</taxon>
    </lineage>
</organism>
<dbReference type="EMBL" id="CP054618">
    <property type="protein sequence ID" value="QKS50453.1"/>
    <property type="molecule type" value="Genomic_DNA"/>
</dbReference>
<evidence type="ECO:0000313" key="1">
    <source>
        <dbReference type="EMBL" id="QKS50453.1"/>
    </source>
</evidence>
<dbReference type="AlphaFoldDB" id="A0A6N1AG76"/>
<accession>A0A6N1AG76</accession>
<name>A0A6N1AG76_9PROT</name>